<dbReference type="Gene3D" id="3.30.70.270">
    <property type="match status" value="1"/>
</dbReference>
<dbReference type="FunFam" id="1.10.340.70:FF:000001">
    <property type="entry name" value="Retrovirus-related Pol polyprotein from transposon gypsy-like Protein"/>
    <property type="match status" value="1"/>
</dbReference>
<dbReference type="EMBL" id="QBIY01013160">
    <property type="protein sequence ID" value="RXN10935.1"/>
    <property type="molecule type" value="Genomic_DNA"/>
</dbReference>
<dbReference type="Gene3D" id="1.10.340.70">
    <property type="match status" value="1"/>
</dbReference>
<keyword evidence="4" id="KW-1185">Reference proteome</keyword>
<dbReference type="GO" id="GO:0003676">
    <property type="term" value="F:nucleic acid binding"/>
    <property type="evidence" value="ECO:0007669"/>
    <property type="project" value="InterPro"/>
</dbReference>
<proteinExistence type="predicted"/>
<dbReference type="InterPro" id="IPR041588">
    <property type="entry name" value="Integrase_H2C2"/>
</dbReference>
<dbReference type="Pfam" id="PF17921">
    <property type="entry name" value="Integrase_H2C2"/>
    <property type="match status" value="1"/>
</dbReference>
<dbReference type="STRING" id="84645.A0A498LZV8"/>
<dbReference type="PROSITE" id="PS50994">
    <property type="entry name" value="INTEGRASE"/>
    <property type="match status" value="1"/>
</dbReference>
<dbReference type="FunFam" id="3.30.420.10:FF:000032">
    <property type="entry name" value="Retrovirus-related Pol polyprotein from transposon 297-like Protein"/>
    <property type="match status" value="1"/>
</dbReference>
<dbReference type="PANTHER" id="PTHR37984">
    <property type="entry name" value="PROTEIN CBG26694"/>
    <property type="match status" value="1"/>
</dbReference>
<gene>
    <name evidence="3" type="ORF">ROHU_010734</name>
</gene>
<dbReference type="PANTHER" id="PTHR37984:SF15">
    <property type="entry name" value="INTEGRASE CATALYTIC DOMAIN-CONTAINING PROTEIN"/>
    <property type="match status" value="1"/>
</dbReference>
<dbReference type="Pfam" id="PF00665">
    <property type="entry name" value="rve"/>
    <property type="match status" value="1"/>
</dbReference>
<dbReference type="InterPro" id="IPR012337">
    <property type="entry name" value="RNaseH-like_sf"/>
</dbReference>
<comment type="caution">
    <text evidence="3">The sequence shown here is derived from an EMBL/GenBank/DDBJ whole genome shotgun (WGS) entry which is preliminary data.</text>
</comment>
<protein>
    <recommendedName>
        <fullName evidence="1">Gypsy retrotransposon integrase-like protein 1</fullName>
    </recommendedName>
</protein>
<organism evidence="3 4">
    <name type="scientific">Labeo rohita</name>
    <name type="common">Indian major carp</name>
    <name type="synonym">Cyprinus rohita</name>
    <dbReference type="NCBI Taxonomy" id="84645"/>
    <lineage>
        <taxon>Eukaryota</taxon>
        <taxon>Metazoa</taxon>
        <taxon>Chordata</taxon>
        <taxon>Craniata</taxon>
        <taxon>Vertebrata</taxon>
        <taxon>Euteleostomi</taxon>
        <taxon>Actinopterygii</taxon>
        <taxon>Neopterygii</taxon>
        <taxon>Teleostei</taxon>
        <taxon>Ostariophysi</taxon>
        <taxon>Cypriniformes</taxon>
        <taxon>Cyprinidae</taxon>
        <taxon>Labeoninae</taxon>
        <taxon>Labeonini</taxon>
        <taxon>Labeo</taxon>
    </lineage>
</organism>
<evidence type="ECO:0000256" key="1">
    <source>
        <dbReference type="ARBA" id="ARBA00039658"/>
    </source>
</evidence>
<dbReference type="SUPFAM" id="SSF53098">
    <property type="entry name" value="Ribonuclease H-like"/>
    <property type="match status" value="1"/>
</dbReference>
<dbReference type="Gene3D" id="3.30.420.10">
    <property type="entry name" value="Ribonuclease H-like superfamily/Ribonuclease H"/>
    <property type="match status" value="1"/>
</dbReference>
<evidence type="ECO:0000313" key="3">
    <source>
        <dbReference type="EMBL" id="RXN10935.1"/>
    </source>
</evidence>
<accession>A0A498LZV8</accession>
<sequence length="389" mass="43517">MRPSPRREPGLVRDYGGVKRGEFGALLDLLAVLVAGVDLGVSYYRRFVEGFAKLAAPLHRLVAQLANPKPLKRSAREFAEAWSAECQCSFEGLKGTVEVQELCPGVAVPVVLQQAAQVELVAQWDRLVETDGVLYRRVFRPDGGEEVFQVLLPAVMKHEVLTQLHQQHGHQGVERTSQLVRQRCYWPGMSADIARWCQECERCQCAKGFPTAPGSFMGHLLAARPNEILALDFTVLEPSRSGLENVLVMTDIFTKYTLAVPTRDQRAETVAQVLVVEWFCKFGVPGRIHSDQGRNFESTLIQQLCSLYGVEKSRTTPYHPAGNGQCERFNRTSLDFLLISCWEEFKSHSLAVFIGGFWSSRIGCKLLSRVPVNGWVPQLIGERPGMTCR</sequence>
<dbReference type="Proteomes" id="UP000290572">
    <property type="component" value="Unassembled WGS sequence"/>
</dbReference>
<name>A0A498LZV8_LABRO</name>
<evidence type="ECO:0000313" key="4">
    <source>
        <dbReference type="Proteomes" id="UP000290572"/>
    </source>
</evidence>
<dbReference type="GO" id="GO:0015074">
    <property type="term" value="P:DNA integration"/>
    <property type="evidence" value="ECO:0007669"/>
    <property type="project" value="InterPro"/>
</dbReference>
<dbReference type="InterPro" id="IPR050951">
    <property type="entry name" value="Retrovirus_Pol_polyprotein"/>
</dbReference>
<feature type="domain" description="Integrase catalytic" evidence="2">
    <location>
        <begin position="221"/>
        <end position="332"/>
    </location>
</feature>
<dbReference type="AlphaFoldDB" id="A0A498LZV8"/>
<dbReference type="InterPro" id="IPR001584">
    <property type="entry name" value="Integrase_cat-core"/>
</dbReference>
<evidence type="ECO:0000259" key="2">
    <source>
        <dbReference type="PROSITE" id="PS50994"/>
    </source>
</evidence>
<dbReference type="InterPro" id="IPR043128">
    <property type="entry name" value="Rev_trsase/Diguanyl_cyclase"/>
</dbReference>
<reference evidence="3 4" key="1">
    <citation type="submission" date="2018-03" db="EMBL/GenBank/DDBJ databases">
        <title>Draft genome sequence of Rohu Carp (Labeo rohita).</title>
        <authorList>
            <person name="Das P."/>
            <person name="Kushwaha B."/>
            <person name="Joshi C.G."/>
            <person name="Kumar D."/>
            <person name="Nagpure N.S."/>
            <person name="Sahoo L."/>
            <person name="Das S.P."/>
            <person name="Bit A."/>
            <person name="Patnaik S."/>
            <person name="Meher P.K."/>
            <person name="Jayasankar P."/>
            <person name="Koringa P.G."/>
            <person name="Patel N.V."/>
            <person name="Hinsu A.T."/>
            <person name="Kumar R."/>
            <person name="Pandey M."/>
            <person name="Agarwal S."/>
            <person name="Srivastava S."/>
            <person name="Singh M."/>
            <person name="Iquebal M.A."/>
            <person name="Jaiswal S."/>
            <person name="Angadi U.B."/>
            <person name="Kumar N."/>
            <person name="Raza M."/>
            <person name="Shah T.M."/>
            <person name="Rai A."/>
            <person name="Jena J.K."/>
        </authorList>
    </citation>
    <scope>NUCLEOTIDE SEQUENCE [LARGE SCALE GENOMIC DNA]</scope>
    <source>
        <strain evidence="3">DASCIFA01</strain>
        <tissue evidence="3">Testis</tissue>
    </source>
</reference>
<dbReference type="InterPro" id="IPR036397">
    <property type="entry name" value="RNaseH_sf"/>
</dbReference>